<dbReference type="PANTHER" id="PTHR34075">
    <property type="entry name" value="BLR3430 PROTEIN"/>
    <property type="match status" value="1"/>
</dbReference>
<dbReference type="InterPro" id="IPR024064">
    <property type="entry name" value="FdhE-like_sf"/>
</dbReference>
<dbReference type="SUPFAM" id="SSF50249">
    <property type="entry name" value="Nucleic acid-binding proteins"/>
    <property type="match status" value="1"/>
</dbReference>
<dbReference type="Gene3D" id="3.90.1670.10">
    <property type="entry name" value="FdhE-like domain"/>
    <property type="match status" value="1"/>
</dbReference>
<evidence type="ECO:0008006" key="3">
    <source>
        <dbReference type="Google" id="ProtNLM"/>
    </source>
</evidence>
<name>A0ABD5NBX0_9EURY</name>
<accession>A0ABD5NBX0</accession>
<comment type="caution">
    <text evidence="1">The sequence shown here is derived from an EMBL/GenBank/DDBJ whole genome shotgun (WGS) entry which is preliminary data.</text>
</comment>
<dbReference type="RefSeq" id="WP_232572074.1">
    <property type="nucleotide sequence ID" value="NZ_CP089466.1"/>
</dbReference>
<proteinExistence type="predicted"/>
<evidence type="ECO:0000313" key="1">
    <source>
        <dbReference type="EMBL" id="MFC3476783.1"/>
    </source>
</evidence>
<organism evidence="1 2">
    <name type="scientific">Halobacterium litoreum</name>
    <dbReference type="NCBI Taxonomy" id="2039234"/>
    <lineage>
        <taxon>Archaea</taxon>
        <taxon>Methanobacteriati</taxon>
        <taxon>Methanobacteriota</taxon>
        <taxon>Stenosarchaea group</taxon>
        <taxon>Halobacteria</taxon>
        <taxon>Halobacteriales</taxon>
        <taxon>Halobacteriaceae</taxon>
        <taxon>Halobacterium</taxon>
    </lineage>
</organism>
<dbReference type="EMBL" id="JBHRWN010000002">
    <property type="protein sequence ID" value="MFC3476783.1"/>
    <property type="molecule type" value="Genomic_DNA"/>
</dbReference>
<reference evidence="1 2" key="1">
    <citation type="journal article" date="2019" name="Int. J. Syst. Evol. Microbiol.">
        <title>The Global Catalogue of Microorganisms (GCM) 10K type strain sequencing project: providing services to taxonomists for standard genome sequencing and annotation.</title>
        <authorList>
            <consortium name="The Broad Institute Genomics Platform"/>
            <consortium name="The Broad Institute Genome Sequencing Center for Infectious Disease"/>
            <person name="Wu L."/>
            <person name="Ma J."/>
        </authorList>
    </citation>
    <scope>NUCLEOTIDE SEQUENCE [LARGE SCALE GENOMIC DNA]</scope>
    <source>
        <strain evidence="1 2">CGMCC 1.12562</strain>
    </source>
</reference>
<dbReference type="InterPro" id="IPR012340">
    <property type="entry name" value="NA-bd_OB-fold"/>
</dbReference>
<dbReference type="GeneID" id="69117301"/>
<protein>
    <recommendedName>
        <fullName evidence="3">DUF35 domain-containing protein</fullName>
    </recommendedName>
</protein>
<gene>
    <name evidence="1" type="ORF">ACFOKC_03495</name>
</gene>
<dbReference type="AlphaFoldDB" id="A0ABD5NBX0"/>
<dbReference type="Proteomes" id="UP001595660">
    <property type="component" value="Unassembled WGS sequence"/>
</dbReference>
<evidence type="ECO:0000313" key="2">
    <source>
        <dbReference type="Proteomes" id="UP001595660"/>
    </source>
</evidence>
<dbReference type="InterPro" id="IPR052513">
    <property type="entry name" value="Thioester_dehydratase-like"/>
</dbReference>
<keyword evidence="2" id="KW-1185">Reference proteome</keyword>
<dbReference type="PANTHER" id="PTHR34075:SF5">
    <property type="entry name" value="BLR3430 PROTEIN"/>
    <property type="match status" value="1"/>
</dbReference>
<sequence length="102" mass="10611">MTATQCGTCGEAWAYDRARCPSCGGTDFASVEVGEGVVVATTVSRVTPPGVREPNHLAIARFGDVQVTAQVADEELTAGDAVVLAGDYELRDGERGPRLEGV</sequence>